<organism evidence="1">
    <name type="scientific">marine sediment metagenome</name>
    <dbReference type="NCBI Taxonomy" id="412755"/>
    <lineage>
        <taxon>unclassified sequences</taxon>
        <taxon>metagenomes</taxon>
        <taxon>ecological metagenomes</taxon>
    </lineage>
</organism>
<sequence>GDKSMVLRNQGVSQEHYWIDPNHVIQDLLNLYIRVGCSSDYEGAVKQFNYIVWMEEVEISDTESIIFNIKGKSQDLSS</sequence>
<feature type="non-terminal residue" evidence="1">
    <location>
        <position position="1"/>
    </location>
</feature>
<dbReference type="EMBL" id="BARW01001462">
    <property type="protein sequence ID" value="GAI60129.1"/>
    <property type="molecule type" value="Genomic_DNA"/>
</dbReference>
<gene>
    <name evidence="1" type="ORF">S12H4_04650</name>
</gene>
<reference evidence="1" key="1">
    <citation type="journal article" date="2014" name="Front. Microbiol.">
        <title>High frequency of phylogenetically diverse reductive dehalogenase-homologous genes in deep subseafloor sedimentary metagenomes.</title>
        <authorList>
            <person name="Kawai M."/>
            <person name="Futagami T."/>
            <person name="Toyoda A."/>
            <person name="Takaki Y."/>
            <person name="Nishi S."/>
            <person name="Hori S."/>
            <person name="Arai W."/>
            <person name="Tsubouchi T."/>
            <person name="Morono Y."/>
            <person name="Uchiyama I."/>
            <person name="Ito T."/>
            <person name="Fujiyama A."/>
            <person name="Inagaki F."/>
            <person name="Takami H."/>
        </authorList>
    </citation>
    <scope>NUCLEOTIDE SEQUENCE</scope>
    <source>
        <strain evidence="1">Expedition CK06-06</strain>
    </source>
</reference>
<comment type="caution">
    <text evidence="1">The sequence shown here is derived from an EMBL/GenBank/DDBJ whole genome shotgun (WGS) entry which is preliminary data.</text>
</comment>
<accession>X1RX92</accession>
<evidence type="ECO:0000313" key="1">
    <source>
        <dbReference type="EMBL" id="GAI60129.1"/>
    </source>
</evidence>
<protein>
    <submittedName>
        <fullName evidence="1">Uncharacterized protein</fullName>
    </submittedName>
</protein>
<proteinExistence type="predicted"/>
<dbReference type="AlphaFoldDB" id="X1RX92"/>
<name>X1RX92_9ZZZZ</name>